<accession>A0A7Y3W5Z2</accession>
<dbReference type="AlphaFoldDB" id="A0A7Y3W5Z2"/>
<gene>
    <name evidence="2" type="ORF">HK107_10960</name>
</gene>
<evidence type="ECO:0000313" key="2">
    <source>
        <dbReference type="EMBL" id="NNU16837.1"/>
    </source>
</evidence>
<reference evidence="2 3" key="1">
    <citation type="submission" date="2020-05" db="EMBL/GenBank/DDBJ databases">
        <title>Parvularcula mediterraneae sp. nov., isolated from polypropylene straw from shallow seawater of the seashore of Laganas in Zakynthos island, Greece.</title>
        <authorList>
            <person name="Szabo I."/>
            <person name="Al-Omari J."/>
            <person name="Rado J."/>
            <person name="Szerdahelyi G.S."/>
        </authorList>
    </citation>
    <scope>NUCLEOTIDE SEQUENCE [LARGE SCALE GENOMIC DNA]</scope>
    <source>
        <strain evidence="2 3">ZS-1/3</strain>
    </source>
</reference>
<evidence type="ECO:0000313" key="3">
    <source>
        <dbReference type="Proteomes" id="UP000536835"/>
    </source>
</evidence>
<feature type="signal peptide" evidence="1">
    <location>
        <begin position="1"/>
        <end position="24"/>
    </location>
</feature>
<dbReference type="EMBL" id="JABFCX010000003">
    <property type="protein sequence ID" value="NNU16837.1"/>
    <property type="molecule type" value="Genomic_DNA"/>
</dbReference>
<evidence type="ECO:0000256" key="1">
    <source>
        <dbReference type="SAM" id="SignalP"/>
    </source>
</evidence>
<feature type="chain" id="PRO_5030653933" evidence="1">
    <location>
        <begin position="25"/>
        <end position="231"/>
    </location>
</feature>
<comment type="caution">
    <text evidence="2">The sequence shown here is derived from an EMBL/GenBank/DDBJ whole genome shotgun (WGS) entry which is preliminary data.</text>
</comment>
<proteinExistence type="predicted"/>
<organism evidence="2 3">
    <name type="scientific">Parvularcula mediterranea</name>
    <dbReference type="NCBI Taxonomy" id="2732508"/>
    <lineage>
        <taxon>Bacteria</taxon>
        <taxon>Pseudomonadati</taxon>
        <taxon>Pseudomonadota</taxon>
        <taxon>Alphaproteobacteria</taxon>
        <taxon>Parvularculales</taxon>
        <taxon>Parvularculaceae</taxon>
        <taxon>Parvularcula</taxon>
    </lineage>
</organism>
<sequence>MKHLLATALTASALSLVPAGQATAQDLESDFQSWTAIAIAGPVKEDSRLLFWFDGHARYRDDASDLGVSILRPALGYRVNQDLDVWAGYARVVSRGEGRPDIEEDRFWQQATFSMPSLLGGGMSGRSRLEQRWRETGDDTGWRFRQFVRWAKRIEGTEFSAVVWDELFINLNDADWGQREGFDQNRLFVGGAWHVNERARIEAGYLNHILDTPFEDEQTNHNLSLTLFWSL</sequence>
<protein>
    <submittedName>
        <fullName evidence="2">DUF2490 domain-containing protein</fullName>
    </submittedName>
</protein>
<dbReference type="Proteomes" id="UP000536835">
    <property type="component" value="Unassembled WGS sequence"/>
</dbReference>
<dbReference type="InterPro" id="IPR019619">
    <property type="entry name" value="DUF2490"/>
</dbReference>
<dbReference type="RefSeq" id="WP_173199677.1">
    <property type="nucleotide sequence ID" value="NZ_JABFCX010000003.1"/>
</dbReference>
<keyword evidence="1" id="KW-0732">Signal</keyword>
<name>A0A7Y3W5Z2_9PROT</name>
<keyword evidence="3" id="KW-1185">Reference proteome</keyword>
<dbReference type="Pfam" id="PF10677">
    <property type="entry name" value="DUF2490"/>
    <property type="match status" value="1"/>
</dbReference>